<sequence length="233" mass="27229">ELHRVPILFAIHNQYTWDLCLWNPSDARQPPPIPILNMNRQNIICLNLDNTIIGYLQERRHIIVHIDGTRKFISFPKTQYLRTIVYLKLRTKKVYDDISNNVIDETIDEAIKNYNAKPKGSKLSYKSKKDLKHTIIIQKKSYNIEENARDLRPCHFEKTTFGQQKRSITIVSSHILEKPTSGSFPGFMNDKKRRRKHMKCSTPFTTYSPSEGTCEIGKTNSQRLIRLLIMPTN</sequence>
<keyword evidence="2" id="KW-1185">Reference proteome</keyword>
<evidence type="ECO:0000313" key="1">
    <source>
        <dbReference type="EMBL" id="CAG8561659.1"/>
    </source>
</evidence>
<comment type="caution">
    <text evidence="1">The sequence shown here is derived from an EMBL/GenBank/DDBJ whole genome shotgun (WGS) entry which is preliminary data.</text>
</comment>
<name>A0ACA9M272_9GLOM</name>
<protein>
    <submittedName>
        <fullName evidence="1">6091_t:CDS:1</fullName>
    </submittedName>
</protein>
<dbReference type="Proteomes" id="UP000789702">
    <property type="component" value="Unassembled WGS sequence"/>
</dbReference>
<feature type="non-terminal residue" evidence="1">
    <location>
        <position position="1"/>
    </location>
</feature>
<dbReference type="EMBL" id="CAJVPU010006482">
    <property type="protein sequence ID" value="CAG8561659.1"/>
    <property type="molecule type" value="Genomic_DNA"/>
</dbReference>
<reference evidence="1" key="1">
    <citation type="submission" date="2021-06" db="EMBL/GenBank/DDBJ databases">
        <authorList>
            <person name="Kallberg Y."/>
            <person name="Tangrot J."/>
            <person name="Rosling A."/>
        </authorList>
    </citation>
    <scope>NUCLEOTIDE SEQUENCE</scope>
    <source>
        <strain evidence="1">IL203A</strain>
    </source>
</reference>
<accession>A0ACA9M272</accession>
<gene>
    <name evidence="1" type="ORF">DHETER_LOCUS5675</name>
</gene>
<organism evidence="1 2">
    <name type="scientific">Dentiscutata heterogama</name>
    <dbReference type="NCBI Taxonomy" id="1316150"/>
    <lineage>
        <taxon>Eukaryota</taxon>
        <taxon>Fungi</taxon>
        <taxon>Fungi incertae sedis</taxon>
        <taxon>Mucoromycota</taxon>
        <taxon>Glomeromycotina</taxon>
        <taxon>Glomeromycetes</taxon>
        <taxon>Diversisporales</taxon>
        <taxon>Gigasporaceae</taxon>
        <taxon>Dentiscutata</taxon>
    </lineage>
</organism>
<evidence type="ECO:0000313" key="2">
    <source>
        <dbReference type="Proteomes" id="UP000789702"/>
    </source>
</evidence>
<proteinExistence type="predicted"/>